<keyword evidence="2" id="KW-0175">Coiled coil</keyword>
<dbReference type="InterPro" id="IPR011055">
    <property type="entry name" value="Dup_hybrid_motif"/>
</dbReference>
<evidence type="ECO:0000256" key="3">
    <source>
        <dbReference type="SAM" id="Phobius"/>
    </source>
</evidence>
<feature type="coiled-coil region" evidence="2">
    <location>
        <begin position="46"/>
        <end position="117"/>
    </location>
</feature>
<dbReference type="Gene3D" id="2.70.70.10">
    <property type="entry name" value="Glucose Permease (Domain IIA)"/>
    <property type="match status" value="1"/>
</dbReference>
<dbReference type="InterPro" id="IPR016047">
    <property type="entry name" value="M23ase_b-sheet_dom"/>
</dbReference>
<dbReference type="Pfam" id="PF01551">
    <property type="entry name" value="Peptidase_M23"/>
    <property type="match status" value="1"/>
</dbReference>
<organism evidence="5 6">
    <name type="scientific">Planococcus halotolerans</name>
    <dbReference type="NCBI Taxonomy" id="2233542"/>
    <lineage>
        <taxon>Bacteria</taxon>
        <taxon>Bacillati</taxon>
        <taxon>Bacillota</taxon>
        <taxon>Bacilli</taxon>
        <taxon>Bacillales</taxon>
        <taxon>Caryophanaceae</taxon>
        <taxon>Planococcus</taxon>
    </lineage>
</organism>
<evidence type="ECO:0000313" key="6">
    <source>
        <dbReference type="Proteomes" id="UP000251002"/>
    </source>
</evidence>
<evidence type="ECO:0000256" key="2">
    <source>
        <dbReference type="SAM" id="Coils"/>
    </source>
</evidence>
<dbReference type="PANTHER" id="PTHR21666">
    <property type="entry name" value="PEPTIDASE-RELATED"/>
    <property type="match status" value="1"/>
</dbReference>
<feature type="domain" description="M23ase beta-sheet core" evidence="4">
    <location>
        <begin position="1132"/>
        <end position="1225"/>
    </location>
</feature>
<protein>
    <recommendedName>
        <fullName evidence="4">M23ase beta-sheet core domain-containing protein</fullName>
    </recommendedName>
</protein>
<dbReference type="GO" id="GO:0004222">
    <property type="term" value="F:metalloendopeptidase activity"/>
    <property type="evidence" value="ECO:0007669"/>
    <property type="project" value="TreeGrafter"/>
</dbReference>
<dbReference type="Proteomes" id="UP000251002">
    <property type="component" value="Unassembled WGS sequence"/>
</dbReference>
<evidence type="ECO:0000313" key="5">
    <source>
        <dbReference type="EMBL" id="RAZ73633.1"/>
    </source>
</evidence>
<proteinExistence type="predicted"/>
<accession>A0A365KKH3</accession>
<sequence length="1364" mass="148205">MATNGKSNIEVTADTRKARKTMGDFFRDIENSGRRFNQVLNSLDPFNDLQRDAVRTSREMDELRDAARRLDSGLDNLGDGNNLDDLTRDLDTADRNMDDLEASTSNVDAALNNARREVEDFGDASVRESREAEGSFGRLGETAKRIGGVLIAAFAVDKIKDFATDLAATAGSAQAVKAQFSTVFGDMESEAAERLGAIAGEASILENRMKESFAKIAAFAKTGGMDTADSLNLADRSMRAIADSAAFYDKSLEDTTESLQSFLKGNFENDAALGLSATETTRNAAANDLYGKSFKDLSESQKQLTLLQMVEDANKVSGAFGQAARESDGWENVTGNMKQAWTDFKAVIGEPFLDVAVTGLKNMTALVSGLDTEAIRDNIGGAFKFVGGIVGTVKDKVGEFVDAFGALRDFLKGDESAESILSSFGVNPEEFSDTIQMANIMKEALSKVWDSFKDGKTYVDAVFALFKNEDGTAISLLHQMGLKPEEIQPIMDAVHEVQAVFEDFGERIKTALSPAKEAIEGVFALFLNMDGTAISIFHALGLNPEEIQKIMDAVDDIKQSFSDLWSELIDLAKTHGGNMAQYWTLIIDTAVAVFKLLMPYIKPALEAVFVFVSGIAKKISDFWKSDGEQLMQAIGNVFKGILAVIEFIMPLVLGIIKIVWGNIKGVISGALNVIMGIVKIFSGLFTGDFKKMWEGLVQVFKGAVEFIWNFIQLTFYGKILGGAKAFILTFRTFFVNLWAGIVQLFKGNATNALNIIKGAWSAISASTRSVFNSIWQFFRDIFMFIKNVITGAVSLYFKIIFTTWSSIFNVTKNVFTNVWNFFKSIFTTIRNFISGSASGIFNKIRDTWSALKNNTTGAFRDIFNGIKTKFTDIVNLAKGLPKRIGDGIGAMASKVTSGVTKVINKLASTLGKGVNGVIGGVNWVLGKIGVDTDIPKWSVPQYAQGTKDHPGGLAIVGDGKGRNSGSELIQTPDGKLSLSPDKDTVVNLPKGSKVLSALKTKDFLASLPKYANGIGNLWDKTKKGATHLWDKAKDTGKKVINKAFDIFDYIKNPSKLLDVALSTLGISKPGGTGFTSDMAKGTWNKVKSRAVNFVKGKLADFGDNKGLGFGAAFRKTSSYGWRTHPITKKRELHRGDDYGAAPGTRIPAQAAGRVIQAAYHALRGNYVRIKSGIMERIYQHNARNLVGVGDTVRKGQAVGTVGSTGASTGPHLHYEVLKNGGAINPAGFFKGGIVKMKQLAWIAEKGMEAIIPLETNRAEGLDLWRKVGEHFGFNMDALMNPDAFNVNFAGNGMEQMQSMSAAGSKITKAFQPAATSSTQAKQPVIIQTVLPNGRIMAEEYIDDFNAEDQRRKKMKKPNKGGRVS</sequence>
<dbReference type="Gene3D" id="1.20.120.20">
    <property type="entry name" value="Apolipoprotein"/>
    <property type="match status" value="1"/>
</dbReference>
<gene>
    <name evidence="5" type="ORF">DP120_17000</name>
</gene>
<reference evidence="5 6" key="1">
    <citation type="submission" date="2018-06" db="EMBL/GenBank/DDBJ databases">
        <title>The draft genome sequences of strains SCU63 and S1.</title>
        <authorList>
            <person name="Gan L."/>
        </authorList>
    </citation>
    <scope>NUCLEOTIDE SEQUENCE [LARGE SCALE GENOMIC DNA]</scope>
    <source>
        <strain evidence="5 6">SCU63</strain>
    </source>
</reference>
<dbReference type="RefSeq" id="WP_112224823.1">
    <property type="nucleotide sequence ID" value="NZ_QLZR01000009.1"/>
</dbReference>
<keyword evidence="6" id="KW-1185">Reference proteome</keyword>
<dbReference type="SUPFAM" id="SSF51261">
    <property type="entry name" value="Duplicated hybrid motif"/>
    <property type="match status" value="1"/>
</dbReference>
<dbReference type="PANTHER" id="PTHR21666:SF289">
    <property type="entry name" value="L-ALA--D-GLU ENDOPEPTIDASE"/>
    <property type="match status" value="1"/>
</dbReference>
<dbReference type="InterPro" id="IPR050570">
    <property type="entry name" value="Cell_wall_metabolism_enzyme"/>
</dbReference>
<keyword evidence="3" id="KW-0812">Transmembrane</keyword>
<name>A0A365KKH3_9BACL</name>
<feature type="transmembrane region" description="Helical" evidence="3">
    <location>
        <begin position="666"/>
        <end position="685"/>
    </location>
</feature>
<evidence type="ECO:0000256" key="1">
    <source>
        <dbReference type="ARBA" id="ARBA00022729"/>
    </source>
</evidence>
<keyword evidence="3" id="KW-1133">Transmembrane helix</keyword>
<comment type="caution">
    <text evidence="5">The sequence shown here is derived from an EMBL/GenBank/DDBJ whole genome shotgun (WGS) entry which is preliminary data.</text>
</comment>
<keyword evidence="1" id="KW-0732">Signal</keyword>
<keyword evidence="3" id="KW-0472">Membrane</keyword>
<evidence type="ECO:0000259" key="4">
    <source>
        <dbReference type="Pfam" id="PF01551"/>
    </source>
</evidence>
<dbReference type="EMBL" id="QLZR01000009">
    <property type="protein sequence ID" value="RAZ73633.1"/>
    <property type="molecule type" value="Genomic_DNA"/>
</dbReference>
<dbReference type="CDD" id="cd12797">
    <property type="entry name" value="M23_peptidase"/>
    <property type="match status" value="1"/>
</dbReference>
<feature type="transmembrane region" description="Helical" evidence="3">
    <location>
        <begin position="637"/>
        <end position="660"/>
    </location>
</feature>